<sequence length="545" mass="61465">MLSKSGAWTIVVQWTDPVEGVYWPEEVLEYIKTRTTSSGRFRRRRYSLTTRMPDQVGRLYRLVSSNDETCLRNLRMDRNAFGRLCYMLEQSGGVRPTKNVSVPEQVAMFLSVLSHHKKNCVVKHDFIRSGRTGCLGTLDGTFIDVRVPEHEKGRYGTRKGQVAVNVLGVCNPNMQFIFVLSGWEGSAADSRVLRDGIHRPNGLRVPTGAMDADFFSTANVNTLDDDGSSQQKRRGNNKDRSGPRRTWSLVEEEALINGLKSLVSSGWKCDNGFRNGYLAQLEAHLKRAFPQCDLKAEPHINSKLHVWKRQYSTLCSMMAKSGLGWDDTRNMVTVEDDSVWDEFLKIDPSAKGMRYKSWPFFPAWREIFGRDRATGDRSCDPTRAATEKTGRELTDAQQCYTPTGDWNLDTSFQGINEELPQSNNNNCDPTVDSSSATKRTTSSRKRKVDDPCSEIPQLVNMVSNFCETANNRIGSLTRVLESEFGDPNKRGVVMEAVKEISGLEENDVIVVTSKLVHEPKNMDIIFSLSMESKVKMVRLILGGRI</sequence>
<evidence type="ECO:0000256" key="3">
    <source>
        <dbReference type="SAM" id="MobiDB-lite"/>
    </source>
</evidence>
<reference evidence="7" key="2">
    <citation type="journal article" date="2024" name="Plant">
        <title>Genomic evolution and insights into agronomic trait innovations of Sesamum species.</title>
        <authorList>
            <person name="Miao H."/>
            <person name="Wang L."/>
            <person name="Qu L."/>
            <person name="Liu H."/>
            <person name="Sun Y."/>
            <person name="Le M."/>
            <person name="Wang Q."/>
            <person name="Wei S."/>
            <person name="Zheng Y."/>
            <person name="Lin W."/>
            <person name="Duan Y."/>
            <person name="Cao H."/>
            <person name="Xiong S."/>
            <person name="Wang X."/>
            <person name="Wei L."/>
            <person name="Li C."/>
            <person name="Ma Q."/>
            <person name="Ju M."/>
            <person name="Zhao R."/>
            <person name="Li G."/>
            <person name="Mu C."/>
            <person name="Tian Q."/>
            <person name="Mei H."/>
            <person name="Zhang T."/>
            <person name="Gao T."/>
            <person name="Zhang H."/>
        </authorList>
    </citation>
    <scope>NUCLEOTIDE SEQUENCE</scope>
    <source>
        <strain evidence="7">G01</strain>
    </source>
</reference>
<feature type="domain" description="DDE Tnp4" evidence="5">
    <location>
        <begin position="138"/>
        <end position="194"/>
    </location>
</feature>
<evidence type="ECO:0008006" key="8">
    <source>
        <dbReference type="Google" id="ProtNLM"/>
    </source>
</evidence>
<reference evidence="7" key="1">
    <citation type="submission" date="2020-06" db="EMBL/GenBank/DDBJ databases">
        <authorList>
            <person name="Li T."/>
            <person name="Hu X."/>
            <person name="Zhang T."/>
            <person name="Song X."/>
            <person name="Zhang H."/>
            <person name="Dai N."/>
            <person name="Sheng W."/>
            <person name="Hou X."/>
            <person name="Wei L."/>
        </authorList>
    </citation>
    <scope>NUCLEOTIDE SEQUENCE</scope>
    <source>
        <strain evidence="7">G01</strain>
        <tissue evidence="7">Leaf</tissue>
    </source>
</reference>
<keyword evidence="2" id="KW-0479">Metal-binding</keyword>
<feature type="region of interest" description="Disordered" evidence="3">
    <location>
        <begin position="221"/>
        <end position="244"/>
    </location>
</feature>
<dbReference type="InterPro" id="IPR058353">
    <property type="entry name" value="DUF8040"/>
</dbReference>
<comment type="cofactor">
    <cofactor evidence="1">
        <name>a divalent metal cation</name>
        <dbReference type="ChEBI" id="CHEBI:60240"/>
    </cofactor>
</comment>
<comment type="caution">
    <text evidence="7">The sequence shown here is derived from an EMBL/GenBank/DDBJ whole genome shotgun (WGS) entry which is preliminary data.</text>
</comment>
<evidence type="ECO:0000259" key="4">
    <source>
        <dbReference type="Pfam" id="PF12776"/>
    </source>
</evidence>
<evidence type="ECO:0000259" key="5">
    <source>
        <dbReference type="Pfam" id="PF13359"/>
    </source>
</evidence>
<feature type="domain" description="Myb/SANT-like" evidence="4">
    <location>
        <begin position="246"/>
        <end position="343"/>
    </location>
</feature>
<evidence type="ECO:0000313" key="7">
    <source>
        <dbReference type="EMBL" id="KAL0288678.1"/>
    </source>
</evidence>
<name>A0AAW2J4K7_9LAMI</name>
<accession>A0AAW2J4K7</accession>
<dbReference type="PANTHER" id="PTHR46250:SF18">
    <property type="entry name" value="MYB_SANT-LIKE DOMAIN-CONTAINING PROTEIN"/>
    <property type="match status" value="1"/>
</dbReference>
<dbReference type="InterPro" id="IPR027806">
    <property type="entry name" value="HARBI1_dom"/>
</dbReference>
<feature type="compositionally biased region" description="Polar residues" evidence="3">
    <location>
        <begin position="417"/>
        <end position="432"/>
    </location>
</feature>
<dbReference type="EMBL" id="JACGWK010001434">
    <property type="protein sequence ID" value="KAL0288678.1"/>
    <property type="molecule type" value="Genomic_DNA"/>
</dbReference>
<dbReference type="Pfam" id="PF12776">
    <property type="entry name" value="Myb_DNA-bind_3"/>
    <property type="match status" value="1"/>
</dbReference>
<evidence type="ECO:0000259" key="6">
    <source>
        <dbReference type="Pfam" id="PF26138"/>
    </source>
</evidence>
<organism evidence="7">
    <name type="scientific">Sesamum angustifolium</name>
    <dbReference type="NCBI Taxonomy" id="2727405"/>
    <lineage>
        <taxon>Eukaryota</taxon>
        <taxon>Viridiplantae</taxon>
        <taxon>Streptophyta</taxon>
        <taxon>Embryophyta</taxon>
        <taxon>Tracheophyta</taxon>
        <taxon>Spermatophyta</taxon>
        <taxon>Magnoliopsida</taxon>
        <taxon>eudicotyledons</taxon>
        <taxon>Gunneridae</taxon>
        <taxon>Pentapetalae</taxon>
        <taxon>asterids</taxon>
        <taxon>lamiids</taxon>
        <taxon>Lamiales</taxon>
        <taxon>Pedaliaceae</taxon>
        <taxon>Sesamum</taxon>
    </lineage>
</organism>
<dbReference type="AlphaFoldDB" id="A0AAW2J4K7"/>
<dbReference type="PANTHER" id="PTHR46250">
    <property type="entry name" value="MYB/SANT-LIKE DNA-BINDING DOMAIN PROTEIN-RELATED"/>
    <property type="match status" value="1"/>
</dbReference>
<evidence type="ECO:0000256" key="1">
    <source>
        <dbReference type="ARBA" id="ARBA00001968"/>
    </source>
</evidence>
<dbReference type="Pfam" id="PF13359">
    <property type="entry name" value="DDE_Tnp_4"/>
    <property type="match status" value="1"/>
</dbReference>
<proteinExistence type="predicted"/>
<protein>
    <recommendedName>
        <fullName evidence="8">Myb/SANT-like domain-containing protein</fullName>
    </recommendedName>
</protein>
<gene>
    <name evidence="7" type="ORF">Sangu_2646400</name>
</gene>
<dbReference type="InterPro" id="IPR024752">
    <property type="entry name" value="Myb/SANT-like_dom"/>
</dbReference>
<feature type="domain" description="DUF8040" evidence="6">
    <location>
        <begin position="62"/>
        <end position="132"/>
    </location>
</feature>
<dbReference type="GO" id="GO:0046872">
    <property type="term" value="F:metal ion binding"/>
    <property type="evidence" value="ECO:0007669"/>
    <property type="project" value="UniProtKB-KW"/>
</dbReference>
<evidence type="ECO:0000256" key="2">
    <source>
        <dbReference type="ARBA" id="ARBA00022723"/>
    </source>
</evidence>
<feature type="region of interest" description="Disordered" evidence="3">
    <location>
        <begin position="417"/>
        <end position="449"/>
    </location>
</feature>
<dbReference type="Pfam" id="PF26138">
    <property type="entry name" value="DUF8040"/>
    <property type="match status" value="1"/>
</dbReference>